<proteinExistence type="predicted"/>
<sequence>MITAIVIPADLTKPLALQEIEASDVDSYRSLVGGHLEVVAFQRPAAYLYINEEGQALDLPLNLRATLLAWVHNSAFRGNDWLVGDAVLVGAVKHGEDLSVPEEYVTLLLKAQRFRVAVQAYGDEQWYANDAVFDAVFAAYIAAADLAQRWTQVAELMVVVND</sequence>
<accession>A0ABS4TFM7</accession>
<evidence type="ECO:0000313" key="2">
    <source>
        <dbReference type="EMBL" id="MBP2322673.1"/>
    </source>
</evidence>
<organism evidence="2 3">
    <name type="scientific">Kibdelosporangium banguiense</name>
    <dbReference type="NCBI Taxonomy" id="1365924"/>
    <lineage>
        <taxon>Bacteria</taxon>
        <taxon>Bacillati</taxon>
        <taxon>Actinomycetota</taxon>
        <taxon>Actinomycetes</taxon>
        <taxon>Pseudonocardiales</taxon>
        <taxon>Pseudonocardiaceae</taxon>
        <taxon>Kibdelosporangium</taxon>
    </lineage>
</organism>
<dbReference type="Proteomes" id="UP001519332">
    <property type="component" value="Unassembled WGS sequence"/>
</dbReference>
<reference evidence="2 3" key="1">
    <citation type="submission" date="2021-03" db="EMBL/GenBank/DDBJ databases">
        <title>Sequencing the genomes of 1000 actinobacteria strains.</title>
        <authorList>
            <person name="Klenk H.-P."/>
        </authorList>
    </citation>
    <scope>NUCLEOTIDE SEQUENCE [LARGE SCALE GENOMIC DNA]</scope>
    <source>
        <strain evidence="2 3">DSM 46670</strain>
    </source>
</reference>
<protein>
    <recommendedName>
        <fullName evidence="1">DUF3846 domain-containing protein</fullName>
    </recommendedName>
</protein>
<evidence type="ECO:0000313" key="3">
    <source>
        <dbReference type="Proteomes" id="UP001519332"/>
    </source>
</evidence>
<gene>
    <name evidence="2" type="ORF">JOF56_003058</name>
</gene>
<name>A0ABS4TFM7_9PSEU</name>
<keyword evidence="3" id="KW-1185">Reference proteome</keyword>
<comment type="caution">
    <text evidence="2">The sequence shown here is derived from an EMBL/GenBank/DDBJ whole genome shotgun (WGS) entry which is preliminary data.</text>
</comment>
<dbReference type="Pfam" id="PF12957">
    <property type="entry name" value="DUF3846"/>
    <property type="match status" value="1"/>
</dbReference>
<dbReference type="InterPro" id="IPR024559">
    <property type="entry name" value="DUF3846"/>
</dbReference>
<feature type="domain" description="DUF3846" evidence="1">
    <location>
        <begin position="6"/>
        <end position="107"/>
    </location>
</feature>
<dbReference type="RefSeq" id="WP_209638290.1">
    <property type="nucleotide sequence ID" value="NZ_JAGINW010000001.1"/>
</dbReference>
<evidence type="ECO:0000259" key="1">
    <source>
        <dbReference type="Pfam" id="PF12957"/>
    </source>
</evidence>
<dbReference type="EMBL" id="JAGINW010000001">
    <property type="protein sequence ID" value="MBP2322673.1"/>
    <property type="molecule type" value="Genomic_DNA"/>
</dbReference>